<dbReference type="RefSeq" id="WP_186383698.1">
    <property type="nucleotide sequence ID" value="NZ_BPQI01000049.1"/>
</dbReference>
<reference evidence="2" key="2">
    <citation type="journal article" date="2021" name="Front. Microbiol.">
        <title>Comprehensive Comparative Genomics and Phenotyping of Methylobacterium Species.</title>
        <authorList>
            <person name="Alessa O."/>
            <person name="Ogura Y."/>
            <person name="Fujitani Y."/>
            <person name="Takami H."/>
            <person name="Hayashi T."/>
            <person name="Sahin N."/>
            <person name="Tani A."/>
        </authorList>
    </citation>
    <scope>NUCLEOTIDE SEQUENCE</scope>
    <source>
        <strain evidence="2">DSM 22415</strain>
    </source>
</reference>
<feature type="compositionally biased region" description="Basic and acidic residues" evidence="1">
    <location>
        <begin position="546"/>
        <end position="561"/>
    </location>
</feature>
<sequence length="632" mass="65469">MPLPADLALRLRRYGWLAGLPLLALAWGGATLLAAPGIAARIEAEGMGVARTTQDSGGEPWLRVAAQGRDLVARGEAPGEAERDAVLGRLAALPGLRRVVSEVGLIEAVSPFAWAAERTDRAVVITGSRPAEIGRHALEVQIAAALPELSLDDAARAARGAPPDFAAAAAFAAARLGKLGRGGRVSVTDTVISASGEAVDVAAYDALRSAFAEPPRGFSMGRVEILPPSVADFQFAVERVSGGGIVLTGYTVSEAARSEIRKQAEELAEGAFVDDRTRTARGLPRGVEPKALVSAMLKLVGLVQRGRVGFAEGRVSVSGDALDGQAVGEVEALLRAELPAGVAAGTVDLTVKPLSPYQVAIRREAELVSVSGHLADAEMRARVMAAVRPRFFRERIVDRTRLGAGAPADLAAALEAAVPVLATLASGEIAVADRALSLSGTSLYRESAARAGDALRRGLPPGWSAKVAVEPRDPPPRKSPESCRDGFEAASSRVSLRFEAGSLALTSAMYPTLDAAAALARACPGLRITVAGHADPPGAKPVKPAEPAEAKPEPPKDEKPATSKAAKSAPKPAPKKPAKPEPAPEPAPEEVARARAQVIAEYLLQAGAGMDQVSIAEEPPGERRTILLALKP</sequence>
<feature type="region of interest" description="Disordered" evidence="1">
    <location>
        <begin position="465"/>
        <end position="486"/>
    </location>
</feature>
<evidence type="ECO:0000313" key="4">
    <source>
        <dbReference type="Proteomes" id="UP000401717"/>
    </source>
</evidence>
<reference evidence="3 4" key="1">
    <citation type="submission" date="2019-06" db="EMBL/GenBank/DDBJ databases">
        <authorList>
            <person name="Rodrigo-Torres L."/>
            <person name="Arahal R. D."/>
            <person name="Lucena T."/>
        </authorList>
    </citation>
    <scope>NUCLEOTIDE SEQUENCE [LARGE SCALE GENOMIC DNA]</scope>
    <source>
        <strain evidence="3 4">SW08-7</strain>
    </source>
</reference>
<dbReference type="SUPFAM" id="SSF103088">
    <property type="entry name" value="OmpA-like"/>
    <property type="match status" value="1"/>
</dbReference>
<dbReference type="Gene3D" id="3.30.1330.60">
    <property type="entry name" value="OmpA-like domain"/>
    <property type="match status" value="1"/>
</dbReference>
<dbReference type="Proteomes" id="UP000401717">
    <property type="component" value="Unassembled WGS sequence"/>
</dbReference>
<reference evidence="2" key="3">
    <citation type="submission" date="2021-08" db="EMBL/GenBank/DDBJ databases">
        <authorList>
            <person name="Tani A."/>
            <person name="Ola A."/>
            <person name="Ogura Y."/>
            <person name="Katsura K."/>
            <person name="Hayashi T."/>
        </authorList>
    </citation>
    <scope>NUCLEOTIDE SEQUENCE</scope>
    <source>
        <strain evidence="2">DSM 22415</strain>
    </source>
</reference>
<feature type="compositionally biased region" description="Low complexity" evidence="1">
    <location>
        <begin position="536"/>
        <end position="545"/>
    </location>
</feature>
<proteinExistence type="predicted"/>
<keyword evidence="5" id="KW-1185">Reference proteome</keyword>
<dbReference type="Proteomes" id="UP001055303">
    <property type="component" value="Unassembled WGS sequence"/>
</dbReference>
<gene>
    <name evidence="2" type="ORF">IFDJLNFL_1986</name>
    <name evidence="3" type="ORF">MTDSW087_00324</name>
</gene>
<dbReference type="AlphaFoldDB" id="A0A564FSB8"/>
<feature type="compositionally biased region" description="Basic and acidic residues" evidence="1">
    <location>
        <begin position="469"/>
        <end position="486"/>
    </location>
</feature>
<evidence type="ECO:0000313" key="5">
    <source>
        <dbReference type="Proteomes" id="UP001055303"/>
    </source>
</evidence>
<evidence type="ECO:0008006" key="6">
    <source>
        <dbReference type="Google" id="ProtNLM"/>
    </source>
</evidence>
<feature type="region of interest" description="Disordered" evidence="1">
    <location>
        <begin position="533"/>
        <end position="593"/>
    </location>
</feature>
<evidence type="ECO:0000313" key="2">
    <source>
        <dbReference type="EMBL" id="GJD56092.1"/>
    </source>
</evidence>
<accession>A0A564FSB8</accession>
<name>A0A564FSB8_9HYPH</name>
<dbReference type="InterPro" id="IPR036737">
    <property type="entry name" value="OmpA-like_sf"/>
</dbReference>
<evidence type="ECO:0000256" key="1">
    <source>
        <dbReference type="SAM" id="MobiDB-lite"/>
    </source>
</evidence>
<dbReference type="Gene3D" id="3.40.1520.20">
    <property type="match status" value="3"/>
</dbReference>
<organism evidence="3 4">
    <name type="scientific">Methylobacterium dankookense</name>
    <dbReference type="NCBI Taxonomy" id="560405"/>
    <lineage>
        <taxon>Bacteria</taxon>
        <taxon>Pseudomonadati</taxon>
        <taxon>Pseudomonadota</taxon>
        <taxon>Alphaproteobacteria</taxon>
        <taxon>Hyphomicrobiales</taxon>
        <taxon>Methylobacteriaceae</taxon>
        <taxon>Methylobacterium</taxon>
    </lineage>
</organism>
<protein>
    <recommendedName>
        <fullName evidence="6">BON domain-containing protein</fullName>
    </recommendedName>
</protein>
<dbReference type="EMBL" id="BPQI01000049">
    <property type="protein sequence ID" value="GJD56092.1"/>
    <property type="molecule type" value="Genomic_DNA"/>
</dbReference>
<dbReference type="EMBL" id="CABFVH010000001">
    <property type="protein sequence ID" value="VUF10654.1"/>
    <property type="molecule type" value="Genomic_DNA"/>
</dbReference>
<evidence type="ECO:0000313" key="3">
    <source>
        <dbReference type="EMBL" id="VUF10654.1"/>
    </source>
</evidence>